<gene>
    <name evidence="2" type="ORF">SSLN_LOCUS16872</name>
</gene>
<dbReference type="AlphaFoldDB" id="A0A183TK74"/>
<dbReference type="WBParaSite" id="SSLN_0001751901-mRNA-1">
    <property type="protein sequence ID" value="SSLN_0001751901-mRNA-1"/>
    <property type="gene ID" value="SSLN_0001751901"/>
</dbReference>
<proteinExistence type="predicted"/>
<keyword evidence="3" id="KW-1185">Reference proteome</keyword>
<reference evidence="2 3" key="2">
    <citation type="submission" date="2018-11" db="EMBL/GenBank/DDBJ databases">
        <authorList>
            <consortium name="Pathogen Informatics"/>
        </authorList>
    </citation>
    <scope>NUCLEOTIDE SEQUENCE [LARGE SCALE GENOMIC DNA]</scope>
    <source>
        <strain evidence="2 3">NST_G2</strain>
    </source>
</reference>
<dbReference type="Proteomes" id="UP000275846">
    <property type="component" value="Unassembled WGS sequence"/>
</dbReference>
<dbReference type="InterPro" id="IPR000477">
    <property type="entry name" value="RT_dom"/>
</dbReference>
<dbReference type="Pfam" id="PF00078">
    <property type="entry name" value="RVT_1"/>
    <property type="match status" value="1"/>
</dbReference>
<dbReference type="STRING" id="70667.A0A183TK74"/>
<evidence type="ECO:0000313" key="4">
    <source>
        <dbReference type="WBParaSite" id="SSLN_0001751901-mRNA-1"/>
    </source>
</evidence>
<name>A0A183TK74_SCHSO</name>
<dbReference type="OrthoDB" id="10062389at2759"/>
<reference evidence="4" key="1">
    <citation type="submission" date="2016-06" db="UniProtKB">
        <authorList>
            <consortium name="WormBaseParasite"/>
        </authorList>
    </citation>
    <scope>IDENTIFICATION</scope>
</reference>
<organism evidence="4">
    <name type="scientific">Schistocephalus solidus</name>
    <name type="common">Tapeworm</name>
    <dbReference type="NCBI Taxonomy" id="70667"/>
    <lineage>
        <taxon>Eukaryota</taxon>
        <taxon>Metazoa</taxon>
        <taxon>Spiralia</taxon>
        <taxon>Lophotrochozoa</taxon>
        <taxon>Platyhelminthes</taxon>
        <taxon>Cestoda</taxon>
        <taxon>Eucestoda</taxon>
        <taxon>Diphyllobothriidea</taxon>
        <taxon>Diphyllobothriidae</taxon>
        <taxon>Schistocephalus</taxon>
    </lineage>
</organism>
<evidence type="ECO:0000313" key="3">
    <source>
        <dbReference type="Proteomes" id="UP000275846"/>
    </source>
</evidence>
<dbReference type="PROSITE" id="PS50878">
    <property type="entry name" value="RT_POL"/>
    <property type="match status" value="1"/>
</dbReference>
<protein>
    <submittedName>
        <fullName evidence="4">Reverse transcriptase domain-containing protein</fullName>
    </submittedName>
</protein>
<dbReference type="PANTHER" id="PTHR33332">
    <property type="entry name" value="REVERSE TRANSCRIPTASE DOMAIN-CONTAINING PROTEIN"/>
    <property type="match status" value="1"/>
</dbReference>
<evidence type="ECO:0000313" key="2">
    <source>
        <dbReference type="EMBL" id="VDM03258.1"/>
    </source>
</evidence>
<dbReference type="EMBL" id="UYSU01041638">
    <property type="protein sequence ID" value="VDM03258.1"/>
    <property type="molecule type" value="Genomic_DNA"/>
</dbReference>
<accession>A0A183TK74</accession>
<feature type="domain" description="Reverse transcriptase" evidence="1">
    <location>
        <begin position="1"/>
        <end position="188"/>
    </location>
</feature>
<evidence type="ECO:0000259" key="1">
    <source>
        <dbReference type="PROSITE" id="PS50878"/>
    </source>
</evidence>
<sequence length="188" mass="20617">MMAFTDSESCAGLHAEGNIAGSADLNRVISQSTANSRSPTYLLGQNTGSVTLNGEEQQLVVMIYFDLRKAFDEVPHKRLLVQLEALGIRPPLLDFIGSYLSNRSQKVLVGCSYSAPQPITSGVFQATVLGPLLFLLRINEISTLLKNSQTFVDADDLKCIYSFPKDTAKSCVDKINTDLRMLSFWSSS</sequence>